<dbReference type="GO" id="GO:0016787">
    <property type="term" value="F:hydrolase activity"/>
    <property type="evidence" value="ECO:0007669"/>
    <property type="project" value="UniProtKB-KW"/>
</dbReference>
<feature type="domain" description="UvrD-like helicase C-terminal" evidence="6">
    <location>
        <begin position="103"/>
        <end position="168"/>
    </location>
</feature>
<reference evidence="7 8" key="1">
    <citation type="submission" date="2014-12" db="EMBL/GenBank/DDBJ databases">
        <title>Genome assembly of Enhygromyxa salina DSM 15201.</title>
        <authorList>
            <person name="Sharma G."/>
            <person name="Subramanian S."/>
        </authorList>
    </citation>
    <scope>NUCLEOTIDE SEQUENCE [LARGE SCALE GENOMIC DNA]</scope>
    <source>
        <strain evidence="7 8">DSM 15201</strain>
    </source>
</reference>
<evidence type="ECO:0000256" key="3">
    <source>
        <dbReference type="ARBA" id="ARBA00022806"/>
    </source>
</evidence>
<dbReference type="GO" id="GO:0003677">
    <property type="term" value="F:DNA binding"/>
    <property type="evidence" value="ECO:0007669"/>
    <property type="project" value="InterPro"/>
</dbReference>
<dbReference type="Gene3D" id="3.40.50.300">
    <property type="entry name" value="P-loop containing nucleotide triphosphate hydrolases"/>
    <property type="match status" value="1"/>
</dbReference>
<dbReference type="InterPro" id="IPR014017">
    <property type="entry name" value="DNA_helicase_UvrD-like_C"/>
</dbReference>
<evidence type="ECO:0000313" key="8">
    <source>
        <dbReference type="Proteomes" id="UP000031599"/>
    </source>
</evidence>
<comment type="caution">
    <text evidence="7">The sequence shown here is derived from an EMBL/GenBank/DDBJ whole genome shotgun (WGS) entry which is preliminary data.</text>
</comment>
<dbReference type="GO" id="GO:0005524">
    <property type="term" value="F:ATP binding"/>
    <property type="evidence" value="ECO:0007669"/>
    <property type="project" value="UniProtKB-KW"/>
</dbReference>
<proteinExistence type="predicted"/>
<evidence type="ECO:0000256" key="4">
    <source>
        <dbReference type="ARBA" id="ARBA00022840"/>
    </source>
</evidence>
<keyword evidence="4" id="KW-0067">ATP-binding</keyword>
<dbReference type="InterPro" id="IPR027417">
    <property type="entry name" value="P-loop_NTPase"/>
</dbReference>
<accession>A0A0C2DIZ0</accession>
<dbReference type="Pfam" id="PF13361">
    <property type="entry name" value="UvrD_C"/>
    <property type="match status" value="1"/>
</dbReference>
<protein>
    <recommendedName>
        <fullName evidence="5">DNA 3'-5' helicase II</fullName>
    </recommendedName>
</protein>
<dbReference type="PANTHER" id="PTHR11070">
    <property type="entry name" value="UVRD / RECB / PCRA DNA HELICASE FAMILY MEMBER"/>
    <property type="match status" value="1"/>
</dbReference>
<name>A0A0C2DIZ0_9BACT</name>
<keyword evidence="1" id="KW-0547">Nucleotide-binding</keyword>
<evidence type="ECO:0000259" key="6">
    <source>
        <dbReference type="Pfam" id="PF13361"/>
    </source>
</evidence>
<dbReference type="PANTHER" id="PTHR11070:SF2">
    <property type="entry name" value="ATP-DEPENDENT DNA HELICASE SRS2"/>
    <property type="match status" value="1"/>
</dbReference>
<dbReference type="GO" id="GO:0043138">
    <property type="term" value="F:3'-5' DNA helicase activity"/>
    <property type="evidence" value="ECO:0007669"/>
    <property type="project" value="TreeGrafter"/>
</dbReference>
<keyword evidence="2" id="KW-0378">Hydrolase</keyword>
<dbReference type="AlphaFoldDB" id="A0A0C2DIZ0"/>
<evidence type="ECO:0000256" key="5">
    <source>
        <dbReference type="ARBA" id="ARBA00034923"/>
    </source>
</evidence>
<dbReference type="SUPFAM" id="SSF52540">
    <property type="entry name" value="P-loop containing nucleoside triphosphate hydrolases"/>
    <property type="match status" value="1"/>
</dbReference>
<organism evidence="7 8">
    <name type="scientific">Enhygromyxa salina</name>
    <dbReference type="NCBI Taxonomy" id="215803"/>
    <lineage>
        <taxon>Bacteria</taxon>
        <taxon>Pseudomonadati</taxon>
        <taxon>Myxococcota</taxon>
        <taxon>Polyangia</taxon>
        <taxon>Nannocystales</taxon>
        <taxon>Nannocystaceae</taxon>
        <taxon>Enhygromyxa</taxon>
    </lineage>
</organism>
<evidence type="ECO:0000256" key="1">
    <source>
        <dbReference type="ARBA" id="ARBA00022741"/>
    </source>
</evidence>
<dbReference type="EMBL" id="JMCC02000001">
    <property type="protein sequence ID" value="KIG19642.1"/>
    <property type="molecule type" value="Genomic_DNA"/>
</dbReference>
<evidence type="ECO:0000256" key="2">
    <source>
        <dbReference type="ARBA" id="ARBA00022801"/>
    </source>
</evidence>
<sequence>MARVDTSAIIPEVDDLDDGADTTKGYKSLMHGNPPDVQLFETFEGEVAGIVEWVGRGEPSRTCLVARTNKLRDQYEAALNQAGVETYRVQRSKPDDPSRPGLRVATMHRVKGLEFERMIIAGVNDDLMPWWRAVERSEDASVKREAEEMERALFYVAVTRAKLEALVTAHGKPSRVLKAG</sequence>
<gene>
    <name evidence="7" type="ORF">DB30_00151</name>
</gene>
<dbReference type="Proteomes" id="UP000031599">
    <property type="component" value="Unassembled WGS sequence"/>
</dbReference>
<dbReference type="InterPro" id="IPR000212">
    <property type="entry name" value="DNA_helicase_UvrD/REP"/>
</dbReference>
<dbReference type="GO" id="GO:0000725">
    <property type="term" value="P:recombinational repair"/>
    <property type="evidence" value="ECO:0007669"/>
    <property type="project" value="TreeGrafter"/>
</dbReference>
<keyword evidence="3 7" id="KW-0347">Helicase</keyword>
<evidence type="ECO:0000313" key="7">
    <source>
        <dbReference type="EMBL" id="KIG19642.1"/>
    </source>
</evidence>